<keyword evidence="2 7" id="KW-0645">Protease</keyword>
<evidence type="ECO:0000256" key="5">
    <source>
        <dbReference type="ARBA" id="ARBA00044503"/>
    </source>
</evidence>
<dbReference type="Pfam" id="PF04327">
    <property type="entry name" value="Peptidase_Prp"/>
    <property type="match status" value="1"/>
</dbReference>
<dbReference type="Gene3D" id="3.30.70.1490">
    <property type="entry name" value="Cysteine protease Prp"/>
    <property type="match status" value="1"/>
</dbReference>
<dbReference type="AlphaFoldDB" id="A0A9D2MZ77"/>
<name>A0A9D2MZ77_9FIRM</name>
<comment type="similarity">
    <text evidence="5">Belongs to the Prp family.</text>
</comment>
<dbReference type="SUPFAM" id="SSF118010">
    <property type="entry name" value="TM1457-like"/>
    <property type="match status" value="1"/>
</dbReference>
<evidence type="ECO:0000313" key="7">
    <source>
        <dbReference type="EMBL" id="HJC04997.1"/>
    </source>
</evidence>
<dbReference type="GO" id="GO:0008234">
    <property type="term" value="F:cysteine-type peptidase activity"/>
    <property type="evidence" value="ECO:0007669"/>
    <property type="project" value="UniProtKB-KW"/>
</dbReference>
<evidence type="ECO:0000256" key="2">
    <source>
        <dbReference type="ARBA" id="ARBA00022670"/>
    </source>
</evidence>
<proteinExistence type="inferred from homology"/>
<reference evidence="7" key="2">
    <citation type="submission" date="2021-04" db="EMBL/GenBank/DDBJ databases">
        <authorList>
            <person name="Gilroy R."/>
        </authorList>
    </citation>
    <scope>NUCLEOTIDE SEQUENCE</scope>
    <source>
        <strain evidence="7">CHK180-15479</strain>
    </source>
</reference>
<sequence length="113" mass="12398">MITATVFQDSGDSGDVSYRGIEIKGHAGWAEAGEDIICAGVSALAVNFYNSVEAFTEDSFEGEAGQEDVQFSFRFTSQISPESKLLINSLVLGLQNIERDYGKSYIIIRFEEV</sequence>
<evidence type="ECO:0000256" key="3">
    <source>
        <dbReference type="ARBA" id="ARBA00022801"/>
    </source>
</evidence>
<keyword evidence="3" id="KW-0378">Hydrolase</keyword>
<accession>A0A9D2MZ77</accession>
<dbReference type="EMBL" id="DWWT01000008">
    <property type="protein sequence ID" value="HJC04997.1"/>
    <property type="molecule type" value="Genomic_DNA"/>
</dbReference>
<evidence type="ECO:0000256" key="1">
    <source>
        <dbReference type="ARBA" id="ARBA00022517"/>
    </source>
</evidence>
<dbReference type="GO" id="GO:0006508">
    <property type="term" value="P:proteolysis"/>
    <property type="evidence" value="ECO:0007669"/>
    <property type="project" value="UniProtKB-KW"/>
</dbReference>
<keyword evidence="1" id="KW-0690">Ribosome biogenesis</keyword>
<evidence type="ECO:0000256" key="4">
    <source>
        <dbReference type="ARBA" id="ARBA00022807"/>
    </source>
</evidence>
<keyword evidence="4" id="KW-0788">Thiol protease</keyword>
<organism evidence="7 8">
    <name type="scientific">Candidatus Enterocloster excrementipullorum</name>
    <dbReference type="NCBI Taxonomy" id="2838559"/>
    <lineage>
        <taxon>Bacteria</taxon>
        <taxon>Bacillati</taxon>
        <taxon>Bacillota</taxon>
        <taxon>Clostridia</taxon>
        <taxon>Lachnospirales</taxon>
        <taxon>Lachnospiraceae</taxon>
        <taxon>Enterocloster</taxon>
    </lineage>
</organism>
<dbReference type="InterPro" id="IPR036764">
    <property type="entry name" value="Peptidase_Prp_sf"/>
</dbReference>
<evidence type="ECO:0000256" key="6">
    <source>
        <dbReference type="ARBA" id="ARBA00044538"/>
    </source>
</evidence>
<gene>
    <name evidence="7" type="ORF">H9704_02410</name>
</gene>
<dbReference type="Proteomes" id="UP000823910">
    <property type="component" value="Unassembled WGS sequence"/>
</dbReference>
<dbReference type="CDD" id="cd16332">
    <property type="entry name" value="Prp-like"/>
    <property type="match status" value="1"/>
</dbReference>
<reference evidence="7" key="1">
    <citation type="journal article" date="2021" name="PeerJ">
        <title>Extensive microbial diversity within the chicken gut microbiome revealed by metagenomics and culture.</title>
        <authorList>
            <person name="Gilroy R."/>
            <person name="Ravi A."/>
            <person name="Getino M."/>
            <person name="Pursley I."/>
            <person name="Horton D.L."/>
            <person name="Alikhan N.F."/>
            <person name="Baker D."/>
            <person name="Gharbi K."/>
            <person name="Hall N."/>
            <person name="Watson M."/>
            <person name="Adriaenssens E.M."/>
            <person name="Foster-Nyarko E."/>
            <person name="Jarju S."/>
            <person name="Secka A."/>
            <person name="Antonio M."/>
            <person name="Oren A."/>
            <person name="Chaudhuri R.R."/>
            <person name="La Ragione R."/>
            <person name="Hildebrand F."/>
            <person name="Pallen M.J."/>
        </authorList>
    </citation>
    <scope>NUCLEOTIDE SEQUENCE</scope>
    <source>
        <strain evidence="7">CHK180-15479</strain>
    </source>
</reference>
<dbReference type="PANTHER" id="PTHR39178:SF1">
    <property type="entry name" value="RIBOSOMAL-PROCESSING CYSTEINE PROTEASE PRP"/>
    <property type="match status" value="1"/>
</dbReference>
<dbReference type="PANTHER" id="PTHR39178">
    <property type="entry name" value="HYPOTHETICAL RIBOSOME-ASSOCIATED PROTEIN"/>
    <property type="match status" value="1"/>
</dbReference>
<evidence type="ECO:0000313" key="8">
    <source>
        <dbReference type="Proteomes" id="UP000823910"/>
    </source>
</evidence>
<protein>
    <recommendedName>
        <fullName evidence="6">Ribosomal processing cysteine protease Prp</fullName>
    </recommendedName>
</protein>
<dbReference type="GO" id="GO:0042254">
    <property type="term" value="P:ribosome biogenesis"/>
    <property type="evidence" value="ECO:0007669"/>
    <property type="project" value="UniProtKB-KW"/>
</dbReference>
<comment type="caution">
    <text evidence="7">The sequence shown here is derived from an EMBL/GenBank/DDBJ whole genome shotgun (WGS) entry which is preliminary data.</text>
</comment>
<dbReference type="InterPro" id="IPR007422">
    <property type="entry name" value="Peptidase_Prp"/>
</dbReference>